<accession>A0ABP9YQS8</accession>
<sequence>MIVLYAKLYWHYNIYNEDGERVFDPMEDVLTEINGPNVVLETITSQKFYLDLKPVEKETTVKDITKKAVEVVEVVDRSTYKDYNDQTREVIINQMLESPMERGKTTLHAKDLGINPRTAMR</sequence>
<gene>
    <name evidence="1" type="ORF">MFLAVUS_002587</name>
</gene>
<evidence type="ECO:0000313" key="1">
    <source>
        <dbReference type="EMBL" id="GAA5809182.1"/>
    </source>
</evidence>
<dbReference type="EMBL" id="BAABUK010000004">
    <property type="protein sequence ID" value="GAA5809182.1"/>
    <property type="molecule type" value="Genomic_DNA"/>
</dbReference>
<proteinExistence type="predicted"/>
<keyword evidence="2" id="KW-1185">Reference proteome</keyword>
<dbReference type="Proteomes" id="UP001473302">
    <property type="component" value="Unassembled WGS sequence"/>
</dbReference>
<organism evidence="1 2">
    <name type="scientific">Mucor flavus</name>
    <dbReference type="NCBI Taxonomy" id="439312"/>
    <lineage>
        <taxon>Eukaryota</taxon>
        <taxon>Fungi</taxon>
        <taxon>Fungi incertae sedis</taxon>
        <taxon>Mucoromycota</taxon>
        <taxon>Mucoromycotina</taxon>
        <taxon>Mucoromycetes</taxon>
        <taxon>Mucorales</taxon>
        <taxon>Mucorineae</taxon>
        <taxon>Mucoraceae</taxon>
        <taxon>Mucor</taxon>
    </lineage>
</organism>
<reference evidence="1 2" key="1">
    <citation type="submission" date="2024-04" db="EMBL/GenBank/DDBJ databases">
        <title>genome sequences of Mucor flavus KT1a and Helicostylum pulchrum KT1b strains isolated from the surface of a dry-aged beef.</title>
        <authorList>
            <person name="Toyotome T."/>
            <person name="Hosono M."/>
            <person name="Torimaru M."/>
            <person name="Fukuda K."/>
            <person name="Mikami N."/>
        </authorList>
    </citation>
    <scope>NUCLEOTIDE SEQUENCE [LARGE SCALE GENOMIC DNA]</scope>
    <source>
        <strain evidence="1 2">KT1a</strain>
    </source>
</reference>
<protein>
    <submittedName>
        <fullName evidence="1">Uncharacterized protein</fullName>
    </submittedName>
</protein>
<evidence type="ECO:0000313" key="2">
    <source>
        <dbReference type="Proteomes" id="UP001473302"/>
    </source>
</evidence>
<name>A0ABP9YQS8_9FUNG</name>
<comment type="caution">
    <text evidence="1">The sequence shown here is derived from an EMBL/GenBank/DDBJ whole genome shotgun (WGS) entry which is preliminary data.</text>
</comment>